<keyword evidence="1" id="KW-0812">Transmembrane</keyword>
<dbReference type="AlphaFoldDB" id="A0A0M9BQW4"/>
<keyword evidence="3" id="KW-1185">Reference proteome</keyword>
<evidence type="ECO:0000256" key="1">
    <source>
        <dbReference type="SAM" id="Phobius"/>
    </source>
</evidence>
<name>A0A0M9BQW4_9BACL</name>
<reference evidence="2 3" key="1">
    <citation type="submission" date="2015-08" db="EMBL/GenBank/DDBJ databases">
        <title>Draft genome sequence of cellulolytic and xylanolytic Paenibacillus sp. A59, isolated from a decaying forest soil from Patagonia, Argentina.</title>
        <authorList>
            <person name="Ghio S."/>
            <person name="Caceres A.M."/>
            <person name="Talia P."/>
            <person name="Grasso D."/>
            <person name="Campos E."/>
        </authorList>
    </citation>
    <scope>NUCLEOTIDE SEQUENCE [LARGE SCALE GENOMIC DNA]</scope>
    <source>
        <strain evidence="2 3">A59</strain>
    </source>
</reference>
<proteinExistence type="predicted"/>
<dbReference type="EMBL" id="LITU01000045">
    <property type="protein sequence ID" value="KOY17183.1"/>
    <property type="molecule type" value="Genomic_DNA"/>
</dbReference>
<sequence>MEINTKIVKVIILVVICILLSMLYKENSRNQKYQAYFSQNLSNDQSQLIGSILGSREEVEQILSGNVSPESKNNLIYSVNKISMKSQEYDEFSKYFNLIDSHTIQNNTSVVAMYLETYFRKLDPMMLTQKDEENLKGILALLDKWVEVIDAEYDGITYQNQNEVIGHVLNEMRNDFFDSNIWRNVIIGLDRVSKDHMTFSENLDIELIR</sequence>
<accession>A0A0M9BQW4</accession>
<comment type="caution">
    <text evidence="2">The sequence shown here is derived from an EMBL/GenBank/DDBJ whole genome shotgun (WGS) entry which is preliminary data.</text>
</comment>
<evidence type="ECO:0000313" key="2">
    <source>
        <dbReference type="EMBL" id="KOY17183.1"/>
    </source>
</evidence>
<protein>
    <submittedName>
        <fullName evidence="2">Uncharacterized protein</fullName>
    </submittedName>
</protein>
<feature type="transmembrane region" description="Helical" evidence="1">
    <location>
        <begin position="6"/>
        <end position="24"/>
    </location>
</feature>
<dbReference type="RefSeq" id="WP_053780203.1">
    <property type="nucleotide sequence ID" value="NZ_LITU01000045.1"/>
</dbReference>
<organism evidence="2 3">
    <name type="scientific">Paenibacillus xylanivorans</name>
    <dbReference type="NCBI Taxonomy" id="1705561"/>
    <lineage>
        <taxon>Bacteria</taxon>
        <taxon>Bacillati</taxon>
        <taxon>Bacillota</taxon>
        <taxon>Bacilli</taxon>
        <taxon>Bacillales</taxon>
        <taxon>Paenibacillaceae</taxon>
        <taxon>Paenibacillus</taxon>
    </lineage>
</organism>
<dbReference type="Proteomes" id="UP000037688">
    <property type="component" value="Unassembled WGS sequence"/>
</dbReference>
<gene>
    <name evidence="2" type="ORF">AMS66_07495</name>
</gene>
<evidence type="ECO:0000313" key="3">
    <source>
        <dbReference type="Proteomes" id="UP000037688"/>
    </source>
</evidence>
<keyword evidence="1" id="KW-0472">Membrane</keyword>
<dbReference type="PATRIC" id="fig|1705561.3.peg.1235"/>
<dbReference type="OrthoDB" id="2619886at2"/>
<keyword evidence="1" id="KW-1133">Transmembrane helix</keyword>